<gene>
    <name evidence="1" type="ORF">WN944_028410</name>
</gene>
<evidence type="ECO:0000313" key="1">
    <source>
        <dbReference type="EMBL" id="KAK9176393.1"/>
    </source>
</evidence>
<sequence>MKTPKSKEDDHNFLGGKDIDGSYKNVAGMGMNPTADLQEALYSKSEGEGINFLEKRMKKDPSLTCEQTMLVDIAFFL</sequence>
<name>A0AAP0LJC1_9ROSI</name>
<evidence type="ECO:0000313" key="2">
    <source>
        <dbReference type="Proteomes" id="UP001428341"/>
    </source>
</evidence>
<organism evidence="1 2">
    <name type="scientific">Citrus x changshan-huyou</name>
    <dbReference type="NCBI Taxonomy" id="2935761"/>
    <lineage>
        <taxon>Eukaryota</taxon>
        <taxon>Viridiplantae</taxon>
        <taxon>Streptophyta</taxon>
        <taxon>Embryophyta</taxon>
        <taxon>Tracheophyta</taxon>
        <taxon>Spermatophyta</taxon>
        <taxon>Magnoliopsida</taxon>
        <taxon>eudicotyledons</taxon>
        <taxon>Gunneridae</taxon>
        <taxon>Pentapetalae</taxon>
        <taxon>rosids</taxon>
        <taxon>malvids</taxon>
        <taxon>Sapindales</taxon>
        <taxon>Rutaceae</taxon>
        <taxon>Aurantioideae</taxon>
        <taxon>Citrus</taxon>
    </lineage>
</organism>
<dbReference type="AlphaFoldDB" id="A0AAP0LJC1"/>
<dbReference type="Proteomes" id="UP001428341">
    <property type="component" value="Unassembled WGS sequence"/>
</dbReference>
<accession>A0AAP0LJC1</accession>
<dbReference type="EMBL" id="JBCGBO010000025">
    <property type="protein sequence ID" value="KAK9176393.1"/>
    <property type="molecule type" value="Genomic_DNA"/>
</dbReference>
<keyword evidence="2" id="KW-1185">Reference proteome</keyword>
<proteinExistence type="predicted"/>
<protein>
    <submittedName>
        <fullName evidence="1">Uncharacterized protein</fullName>
    </submittedName>
</protein>
<reference evidence="1 2" key="1">
    <citation type="submission" date="2024-05" db="EMBL/GenBank/DDBJ databases">
        <title>Haplotype-resolved chromosome-level genome assembly of Huyou (Citrus changshanensis).</title>
        <authorList>
            <person name="Miao C."/>
            <person name="Chen W."/>
            <person name="Wu Y."/>
            <person name="Wang L."/>
            <person name="Zhao S."/>
            <person name="Grierson D."/>
            <person name="Xu C."/>
            <person name="Chen K."/>
        </authorList>
    </citation>
    <scope>NUCLEOTIDE SEQUENCE [LARGE SCALE GENOMIC DNA]</scope>
    <source>
        <strain evidence="1">01-14</strain>
        <tissue evidence="1">Leaf</tissue>
    </source>
</reference>
<comment type="caution">
    <text evidence="1">The sequence shown here is derived from an EMBL/GenBank/DDBJ whole genome shotgun (WGS) entry which is preliminary data.</text>
</comment>